<dbReference type="GO" id="GO:0005667">
    <property type="term" value="C:transcription regulator complex"/>
    <property type="evidence" value="ECO:0007669"/>
    <property type="project" value="TreeGrafter"/>
</dbReference>
<dbReference type="InterPro" id="IPR051066">
    <property type="entry name" value="Trans_reg/Corepressor"/>
</dbReference>
<dbReference type="GO" id="GO:0000118">
    <property type="term" value="C:histone deacetylase complex"/>
    <property type="evidence" value="ECO:0007669"/>
    <property type="project" value="TreeGrafter"/>
</dbReference>
<dbReference type="SUPFAM" id="SSF46689">
    <property type="entry name" value="Homeodomain-like"/>
    <property type="match status" value="1"/>
</dbReference>
<evidence type="ECO:0000256" key="5">
    <source>
        <dbReference type="PROSITE-ProRule" id="PRU00042"/>
    </source>
</evidence>
<dbReference type="GO" id="GO:0008270">
    <property type="term" value="F:zinc ion binding"/>
    <property type="evidence" value="ECO:0007669"/>
    <property type="project" value="UniProtKB-KW"/>
</dbReference>
<dbReference type="FunFam" id="3.30.160.60:FF:000656">
    <property type="entry name" value="Zinc finger protein 541"/>
    <property type="match status" value="1"/>
</dbReference>
<feature type="compositionally biased region" description="Polar residues" evidence="6">
    <location>
        <begin position="551"/>
        <end position="565"/>
    </location>
</feature>
<dbReference type="InterPro" id="IPR009057">
    <property type="entry name" value="Homeodomain-like_sf"/>
</dbReference>
<dbReference type="InterPro" id="IPR017884">
    <property type="entry name" value="SANT_dom"/>
</dbReference>
<keyword evidence="5" id="KW-0863">Zinc-finger</keyword>
<evidence type="ECO:0000259" key="9">
    <source>
        <dbReference type="PROSITE" id="PS51293"/>
    </source>
</evidence>
<dbReference type="InterPro" id="IPR001005">
    <property type="entry name" value="SANT/Myb"/>
</dbReference>
<dbReference type="InterPro" id="IPR000949">
    <property type="entry name" value="ELM2_dom"/>
</dbReference>
<dbReference type="Pfam" id="PF01448">
    <property type="entry name" value="ELM2"/>
    <property type="match status" value="1"/>
</dbReference>
<accession>A0AAJ7WJA1</accession>
<dbReference type="PROSITE" id="PS51293">
    <property type="entry name" value="SANT"/>
    <property type="match status" value="1"/>
</dbReference>
<dbReference type="Gene3D" id="1.10.10.60">
    <property type="entry name" value="Homeodomain-like"/>
    <property type="match status" value="1"/>
</dbReference>
<dbReference type="GeneID" id="100901719"/>
<proteinExistence type="predicted"/>
<feature type="region of interest" description="Disordered" evidence="6">
    <location>
        <begin position="400"/>
        <end position="420"/>
    </location>
</feature>
<dbReference type="Pfam" id="PF13912">
    <property type="entry name" value="zf-C2H2_6"/>
    <property type="match status" value="3"/>
</dbReference>
<organism evidence="10 11">
    <name type="scientific">Galendromus occidentalis</name>
    <name type="common">western predatory mite</name>
    <dbReference type="NCBI Taxonomy" id="34638"/>
    <lineage>
        <taxon>Eukaryota</taxon>
        <taxon>Metazoa</taxon>
        <taxon>Ecdysozoa</taxon>
        <taxon>Arthropoda</taxon>
        <taxon>Chelicerata</taxon>
        <taxon>Arachnida</taxon>
        <taxon>Acari</taxon>
        <taxon>Parasitiformes</taxon>
        <taxon>Mesostigmata</taxon>
        <taxon>Gamasina</taxon>
        <taxon>Phytoseioidea</taxon>
        <taxon>Phytoseiidae</taxon>
        <taxon>Typhlodrominae</taxon>
        <taxon>Galendromus</taxon>
    </lineage>
</organism>
<feature type="domain" description="C2H2-type" evidence="7">
    <location>
        <begin position="467"/>
        <end position="494"/>
    </location>
</feature>
<feature type="compositionally biased region" description="Acidic residues" evidence="6">
    <location>
        <begin position="874"/>
        <end position="884"/>
    </location>
</feature>
<dbReference type="Proteomes" id="UP000694867">
    <property type="component" value="Unplaced"/>
</dbReference>
<dbReference type="InterPro" id="IPR013087">
    <property type="entry name" value="Znf_C2H2_type"/>
</dbReference>
<feature type="compositionally biased region" description="Acidic residues" evidence="6">
    <location>
        <begin position="959"/>
        <end position="969"/>
    </location>
</feature>
<keyword evidence="5" id="KW-0862">Zinc</keyword>
<feature type="region of interest" description="Disordered" evidence="6">
    <location>
        <begin position="744"/>
        <end position="767"/>
    </location>
</feature>
<name>A0AAJ7WJA1_9ACAR</name>
<keyword evidence="5" id="KW-0479">Metal-binding</keyword>
<feature type="region of interest" description="Disordered" evidence="6">
    <location>
        <begin position="131"/>
        <end position="164"/>
    </location>
</feature>
<feature type="domain" description="ELM2" evidence="8">
    <location>
        <begin position="1081"/>
        <end position="1184"/>
    </location>
</feature>
<dbReference type="RefSeq" id="XP_028969203.1">
    <property type="nucleotide sequence ID" value="XM_029113370.1"/>
</dbReference>
<evidence type="ECO:0000256" key="4">
    <source>
        <dbReference type="ARBA" id="ARBA00023242"/>
    </source>
</evidence>
<keyword evidence="10" id="KW-1185">Reference proteome</keyword>
<feature type="domain" description="C2H2-type" evidence="7">
    <location>
        <begin position="495"/>
        <end position="522"/>
    </location>
</feature>
<evidence type="ECO:0000313" key="10">
    <source>
        <dbReference type="Proteomes" id="UP000694867"/>
    </source>
</evidence>
<feature type="region of interest" description="Disordered" evidence="6">
    <location>
        <begin position="546"/>
        <end position="585"/>
    </location>
</feature>
<reference evidence="11" key="1">
    <citation type="submission" date="2025-08" db="UniProtKB">
        <authorList>
            <consortium name="RefSeq"/>
        </authorList>
    </citation>
    <scope>IDENTIFICATION</scope>
</reference>
<dbReference type="GO" id="GO:0006357">
    <property type="term" value="P:regulation of transcription by RNA polymerase II"/>
    <property type="evidence" value="ECO:0007669"/>
    <property type="project" value="TreeGrafter"/>
</dbReference>
<dbReference type="KEGG" id="goe:100901719"/>
<feature type="compositionally biased region" description="Low complexity" evidence="6">
    <location>
        <begin position="400"/>
        <end position="412"/>
    </location>
</feature>
<dbReference type="PROSITE" id="PS00028">
    <property type="entry name" value="ZINC_FINGER_C2H2_1"/>
    <property type="match status" value="4"/>
</dbReference>
<evidence type="ECO:0000259" key="8">
    <source>
        <dbReference type="PROSITE" id="PS51156"/>
    </source>
</evidence>
<dbReference type="SUPFAM" id="SSF57667">
    <property type="entry name" value="beta-beta-alpha zinc fingers"/>
    <property type="match status" value="2"/>
</dbReference>
<evidence type="ECO:0000256" key="1">
    <source>
        <dbReference type="ARBA" id="ARBA00004123"/>
    </source>
</evidence>
<keyword evidence="4" id="KW-0539">Nucleus</keyword>
<dbReference type="SMART" id="SM00355">
    <property type="entry name" value="ZnF_C2H2"/>
    <property type="match status" value="5"/>
</dbReference>
<dbReference type="PROSITE" id="PS50157">
    <property type="entry name" value="ZINC_FINGER_C2H2_2"/>
    <property type="match status" value="5"/>
</dbReference>
<comment type="subcellular location">
    <subcellularLocation>
        <location evidence="1">Nucleus</location>
    </subcellularLocation>
</comment>
<dbReference type="PANTHER" id="PTHR16089:SF40">
    <property type="entry name" value="SUPPRESSOR OF ACTIVATED EGL-4 PROTEIN 1"/>
    <property type="match status" value="1"/>
</dbReference>
<evidence type="ECO:0000259" key="7">
    <source>
        <dbReference type="PROSITE" id="PS50157"/>
    </source>
</evidence>
<protein>
    <submittedName>
        <fullName evidence="11">Uncharacterized protein LOC100901719</fullName>
    </submittedName>
</protein>
<dbReference type="PROSITE" id="PS51156">
    <property type="entry name" value="ELM2"/>
    <property type="match status" value="1"/>
</dbReference>
<dbReference type="PANTHER" id="PTHR16089">
    <property type="entry name" value="REST COREPRESSOR COREST PROTEIN-RELATED"/>
    <property type="match status" value="1"/>
</dbReference>
<feature type="compositionally biased region" description="Basic and acidic residues" evidence="6">
    <location>
        <begin position="932"/>
        <end position="952"/>
    </location>
</feature>
<evidence type="ECO:0000256" key="3">
    <source>
        <dbReference type="ARBA" id="ARBA00023163"/>
    </source>
</evidence>
<gene>
    <name evidence="11" type="primary">LOC100901719</name>
</gene>
<feature type="domain" description="C2H2-type" evidence="7">
    <location>
        <begin position="1321"/>
        <end position="1348"/>
    </location>
</feature>
<dbReference type="InterPro" id="IPR036236">
    <property type="entry name" value="Znf_C2H2_sf"/>
</dbReference>
<dbReference type="SMART" id="SM00717">
    <property type="entry name" value="SANT"/>
    <property type="match status" value="1"/>
</dbReference>
<feature type="domain" description="C2H2-type" evidence="7">
    <location>
        <begin position="523"/>
        <end position="547"/>
    </location>
</feature>
<evidence type="ECO:0000313" key="11">
    <source>
        <dbReference type="RefSeq" id="XP_028969203.1"/>
    </source>
</evidence>
<feature type="compositionally biased region" description="Low complexity" evidence="6">
    <location>
        <begin position="131"/>
        <end position="150"/>
    </location>
</feature>
<dbReference type="Pfam" id="PF00096">
    <property type="entry name" value="zf-C2H2"/>
    <property type="match status" value="1"/>
</dbReference>
<evidence type="ECO:0000256" key="6">
    <source>
        <dbReference type="SAM" id="MobiDB-lite"/>
    </source>
</evidence>
<feature type="domain" description="C2H2-type" evidence="7">
    <location>
        <begin position="604"/>
        <end position="631"/>
    </location>
</feature>
<feature type="region of interest" description="Disordered" evidence="6">
    <location>
        <begin position="215"/>
        <end position="248"/>
    </location>
</feature>
<keyword evidence="3" id="KW-0804">Transcription</keyword>
<feature type="region of interest" description="Disordered" evidence="6">
    <location>
        <begin position="865"/>
        <end position="891"/>
    </location>
</feature>
<dbReference type="GO" id="GO:0003714">
    <property type="term" value="F:transcription corepressor activity"/>
    <property type="evidence" value="ECO:0007669"/>
    <property type="project" value="TreeGrafter"/>
</dbReference>
<feature type="domain" description="SANT" evidence="9">
    <location>
        <begin position="1201"/>
        <end position="1252"/>
    </location>
</feature>
<feature type="region of interest" description="Disordered" evidence="6">
    <location>
        <begin position="932"/>
        <end position="992"/>
    </location>
</feature>
<feature type="region of interest" description="Disordered" evidence="6">
    <location>
        <begin position="785"/>
        <end position="812"/>
    </location>
</feature>
<sequence>MENIHDQLSVVENICTQKQPSQQSNQTGGDIFISTDDLDPLTHQQHVTRDTRAGEADHSGTFSKDSNLVDKSQQSQLEYCLKKSNGKTVMTGGKISVRTGELAETSQVIRIQQVHYVGKVINSENQDVINNQAANNSNNNNNHSISSCSSTLADGCSGSNSSGSSTSINNIGLALAGSDGSTAICTTNGNGHDKQQNIVAKVTILPSAFDQLLMSSPEPQQQQQQQQQQKQPHQEQLPMESPTSSTDQIESQNTVYFEGILDVDALGGNAKILRAADGMIPAKIIQTKPARVRTFQNASVLLDAEPSEAGVGSQTISSIRPVCIVNKPDQHSGDVVRGIDALRPGFNLQLRPDATFSVKVANSAQRLDLTPTIIKPEAGLVDVTSCLTFGSVSEDSAAAHATATSTATPKSSEIAESDLKEKAAVTDDNIGNNSGSCTILKAARQLLLHRPIHNPIDSRATRSPDALRCAVCNKQFSTTSALTKHKLTHSNERKFVCQLCSKAFKRQDHLNGHLLTHREKKPFACDTDGCDKSYCDARSLRRHKDHHHNPLTVSTSQANSFNDSSKVLKDNASKKSPKPCSNGNSVLLDLLQSKTQKDKNEDRVECTLCDRSFKNVAALNGHMRLHGGYLKKSDDASFAAATKGARTQRLRCAIVKPADTQALMPPTTPEQMSNGQVIRALLGEVISQRSRSKQIGQFSLKNDSDVFASQNDNVELPPTIEIRSPPPGFIDSVPSPNITVVPDEPDNAGDSMLRSESALAESENPPNVNVSTLGSAARANSPFLLSPAGANSRSPLNNFRRHSESDSMPTKKNRECRIASDPGFNLEPLFADLGSLAAHREDDEDFGELFVDNPEFFVDFAEDPFEDVPSTSEGDGEDCDDGDGDEQKPSKNDLDLAAHVMSLKNAECGSTMLESPQDLLCRAVNFKPIQGDRNEPLEEEVKVERDGEDERSTCAPGANEEDEEEDDEEHGSRRNSCAEDAPPRKKLKPKPSPLCITQSSLVAAPAINSPTPYQSLLRSPLLNTTPYSPPPYTPPPMLSPCRKATGLFSNLEHSMSVASTSKAPAWSFVPVAESIASDVVPHVNIGPQFQAAIPSAQSGAVEIPSTSIAKPTEDYADRDEMADLVWKPEYALNVTDAQLQLYLRIASSGLIQHGGGRNIELAFHVLALCRGDLDAAVRAFVQSTRGFALPPDHHLLSYNYQESEIWSQKQIDAFHHALISHDKDFSAIAARVRGKDIKACVEMYYFWKKFCVDEYRRLRQSRKRKSIPTTYEVTADCNACARCPCKGVGCSICQDCCAVREIPGRSLSNFKEGSCSSEQYFPCKVCGRVFEKIKSRNAHMKRHSSPVRHTLNQYDSESGFSFTF</sequence>
<evidence type="ECO:0000256" key="2">
    <source>
        <dbReference type="ARBA" id="ARBA00023015"/>
    </source>
</evidence>
<dbReference type="Gene3D" id="3.30.160.60">
    <property type="entry name" value="Classic Zinc Finger"/>
    <property type="match status" value="4"/>
</dbReference>
<dbReference type="SMART" id="SM01189">
    <property type="entry name" value="ELM2"/>
    <property type="match status" value="1"/>
</dbReference>
<keyword evidence="2" id="KW-0805">Transcription regulation</keyword>
<feature type="compositionally biased region" description="Low complexity" evidence="6">
    <location>
        <begin position="217"/>
        <end position="236"/>
    </location>
</feature>